<sequence>MACEPSPLPLLESGTVDLAQFGDKMKLEMRRMEMEKARDMRNLDLEAEPKANRVKVEKSR</sequence>
<evidence type="ECO:0000313" key="2">
    <source>
        <dbReference type="EMBL" id="MPC77059.1"/>
    </source>
</evidence>
<protein>
    <submittedName>
        <fullName evidence="2">Uncharacterized protein</fullName>
    </submittedName>
</protein>
<reference evidence="2 3" key="1">
    <citation type="submission" date="2019-05" db="EMBL/GenBank/DDBJ databases">
        <title>Another draft genome of Portunus trituberculatus and its Hox gene families provides insights of decapod evolution.</title>
        <authorList>
            <person name="Jeong J.-H."/>
            <person name="Song I."/>
            <person name="Kim S."/>
            <person name="Choi T."/>
            <person name="Kim D."/>
            <person name="Ryu S."/>
            <person name="Kim W."/>
        </authorList>
    </citation>
    <scope>NUCLEOTIDE SEQUENCE [LARGE SCALE GENOMIC DNA]</scope>
    <source>
        <tissue evidence="2">Muscle</tissue>
    </source>
</reference>
<dbReference type="Proteomes" id="UP000324222">
    <property type="component" value="Unassembled WGS sequence"/>
</dbReference>
<accession>A0A5B7I5A1</accession>
<feature type="region of interest" description="Disordered" evidence="1">
    <location>
        <begin position="40"/>
        <end position="60"/>
    </location>
</feature>
<evidence type="ECO:0000313" key="3">
    <source>
        <dbReference type="Proteomes" id="UP000324222"/>
    </source>
</evidence>
<organism evidence="2 3">
    <name type="scientific">Portunus trituberculatus</name>
    <name type="common">Swimming crab</name>
    <name type="synonym">Neptunus trituberculatus</name>
    <dbReference type="NCBI Taxonomy" id="210409"/>
    <lineage>
        <taxon>Eukaryota</taxon>
        <taxon>Metazoa</taxon>
        <taxon>Ecdysozoa</taxon>
        <taxon>Arthropoda</taxon>
        <taxon>Crustacea</taxon>
        <taxon>Multicrustacea</taxon>
        <taxon>Malacostraca</taxon>
        <taxon>Eumalacostraca</taxon>
        <taxon>Eucarida</taxon>
        <taxon>Decapoda</taxon>
        <taxon>Pleocyemata</taxon>
        <taxon>Brachyura</taxon>
        <taxon>Eubrachyura</taxon>
        <taxon>Portunoidea</taxon>
        <taxon>Portunidae</taxon>
        <taxon>Portuninae</taxon>
        <taxon>Portunus</taxon>
    </lineage>
</organism>
<gene>
    <name evidence="2" type="ORF">E2C01_071502</name>
</gene>
<dbReference type="EMBL" id="VSRR010044903">
    <property type="protein sequence ID" value="MPC77059.1"/>
    <property type="molecule type" value="Genomic_DNA"/>
</dbReference>
<name>A0A5B7I5A1_PORTR</name>
<keyword evidence="3" id="KW-1185">Reference proteome</keyword>
<dbReference type="AlphaFoldDB" id="A0A5B7I5A1"/>
<proteinExistence type="predicted"/>
<evidence type="ECO:0000256" key="1">
    <source>
        <dbReference type="SAM" id="MobiDB-lite"/>
    </source>
</evidence>
<comment type="caution">
    <text evidence="2">The sequence shown here is derived from an EMBL/GenBank/DDBJ whole genome shotgun (WGS) entry which is preliminary data.</text>
</comment>